<comment type="catalytic activity">
    <reaction evidence="7 8">
        <text>(R)-pantoate + beta-alanine + ATP = (R)-pantothenate + AMP + diphosphate + H(+)</text>
        <dbReference type="Rhea" id="RHEA:10912"/>
        <dbReference type="ChEBI" id="CHEBI:15378"/>
        <dbReference type="ChEBI" id="CHEBI:15980"/>
        <dbReference type="ChEBI" id="CHEBI:29032"/>
        <dbReference type="ChEBI" id="CHEBI:30616"/>
        <dbReference type="ChEBI" id="CHEBI:33019"/>
        <dbReference type="ChEBI" id="CHEBI:57966"/>
        <dbReference type="ChEBI" id="CHEBI:456215"/>
        <dbReference type="EC" id="6.3.2.1"/>
    </reaction>
</comment>
<keyword evidence="5 8" id="KW-0547">Nucleotide-binding</keyword>
<evidence type="ECO:0000256" key="3">
    <source>
        <dbReference type="ARBA" id="ARBA00022598"/>
    </source>
</evidence>
<feature type="binding site" evidence="8">
    <location>
        <position position="176"/>
    </location>
    <ligand>
        <name>ATP</name>
        <dbReference type="ChEBI" id="CHEBI:30616"/>
    </ligand>
</feature>
<dbReference type="HAMAP" id="MF_00158">
    <property type="entry name" value="PanC"/>
    <property type="match status" value="1"/>
</dbReference>
<sequence>MEIIEKIKDMQAYSQDLRVEGKVIALVPTMGYLHEGHLSLMREGRRRGDVLVVSVFVNPTQFGPNEDLDKYPRDFDRDREMMQEVGVDVIFHPQVEEVYPEGYQTFVTVDGVSKNLCGTPRPVHFRGVATVVAKLFNCVLPHIAIFGRKDYQQLKVIERMVKDLNMDVGIIGMPIVREPDGLAMSSRNEYLKPKERKSALCLYKAILAVRELFDNGERRIGALTDRAIGIIMTEDIATIDYVKLVNPETIEDLVGVVWDRALLAIAVYIGSTRLIDNTVLGEEFEKC</sequence>
<keyword evidence="6 8" id="KW-0067">ATP-binding</keyword>
<comment type="subcellular location">
    <subcellularLocation>
        <location evidence="8">Cytoplasm</location>
    </subcellularLocation>
</comment>
<dbReference type="SUPFAM" id="SSF52374">
    <property type="entry name" value="Nucleotidylyl transferase"/>
    <property type="match status" value="1"/>
</dbReference>
<keyword evidence="4 8" id="KW-0566">Pantothenate biosynthesis</keyword>
<dbReference type="PANTHER" id="PTHR21299:SF1">
    <property type="entry name" value="PANTOATE--BETA-ALANINE LIGASE"/>
    <property type="match status" value="1"/>
</dbReference>
<dbReference type="GO" id="GO:0005524">
    <property type="term" value="F:ATP binding"/>
    <property type="evidence" value="ECO:0007669"/>
    <property type="project" value="UniProtKB-KW"/>
</dbReference>
<dbReference type="GO" id="GO:0004592">
    <property type="term" value="F:pantoate-beta-alanine ligase activity"/>
    <property type="evidence" value="ECO:0007669"/>
    <property type="project" value="UniProtKB-UniRule"/>
</dbReference>
<feature type="active site" description="Proton donor" evidence="8">
    <location>
        <position position="37"/>
    </location>
</feature>
<dbReference type="InterPro" id="IPR003721">
    <property type="entry name" value="Pantoate_ligase"/>
</dbReference>
<evidence type="ECO:0000313" key="9">
    <source>
        <dbReference type="EMBL" id="MBN1573697.1"/>
    </source>
</evidence>
<comment type="caution">
    <text evidence="9">The sequence shown here is derived from an EMBL/GenBank/DDBJ whole genome shotgun (WGS) entry which is preliminary data.</text>
</comment>
<organism evidence="9 10">
    <name type="scientific">Candidatus Zymogenus saltonus</name>
    <dbReference type="NCBI Taxonomy" id="2844893"/>
    <lineage>
        <taxon>Bacteria</taxon>
        <taxon>Deltaproteobacteria</taxon>
        <taxon>Candidatus Zymogenia</taxon>
        <taxon>Candidatus Zymogeniales</taxon>
        <taxon>Candidatus Zymogenaceae</taxon>
        <taxon>Candidatus Zymogenus</taxon>
    </lineage>
</organism>
<dbReference type="Proteomes" id="UP000809273">
    <property type="component" value="Unassembled WGS sequence"/>
</dbReference>
<dbReference type="Gene3D" id="3.40.50.620">
    <property type="entry name" value="HUPs"/>
    <property type="match status" value="1"/>
</dbReference>
<evidence type="ECO:0000256" key="6">
    <source>
        <dbReference type="ARBA" id="ARBA00022840"/>
    </source>
</evidence>
<evidence type="ECO:0000256" key="7">
    <source>
        <dbReference type="ARBA" id="ARBA00048258"/>
    </source>
</evidence>
<dbReference type="FunFam" id="3.40.50.620:FF:000013">
    <property type="entry name" value="Pantothenate synthetase"/>
    <property type="match status" value="1"/>
</dbReference>
<dbReference type="NCBIfam" id="TIGR00125">
    <property type="entry name" value="cyt_tran_rel"/>
    <property type="match status" value="1"/>
</dbReference>
<accession>A0A9D8KFL5</accession>
<dbReference type="PANTHER" id="PTHR21299">
    <property type="entry name" value="CYTIDYLATE KINASE/PANTOATE-BETA-ALANINE LIGASE"/>
    <property type="match status" value="1"/>
</dbReference>
<feature type="binding site" evidence="8">
    <location>
        <begin position="184"/>
        <end position="187"/>
    </location>
    <ligand>
        <name>ATP</name>
        <dbReference type="ChEBI" id="CHEBI:30616"/>
    </ligand>
</feature>
<evidence type="ECO:0000256" key="4">
    <source>
        <dbReference type="ARBA" id="ARBA00022655"/>
    </source>
</evidence>
<evidence type="ECO:0000256" key="8">
    <source>
        <dbReference type="HAMAP-Rule" id="MF_00158"/>
    </source>
</evidence>
<evidence type="ECO:0000256" key="1">
    <source>
        <dbReference type="ARBA" id="ARBA00004990"/>
    </source>
</evidence>
<reference evidence="9" key="2">
    <citation type="submission" date="2021-01" db="EMBL/GenBank/DDBJ databases">
        <authorList>
            <person name="Hahn C.R."/>
            <person name="Youssef N.H."/>
            <person name="Elshahed M."/>
        </authorList>
    </citation>
    <scope>NUCLEOTIDE SEQUENCE</scope>
    <source>
        <strain evidence="9">Zod_Metabat.24</strain>
    </source>
</reference>
<comment type="miscellaneous">
    <text evidence="8">The reaction proceeds by a bi uni uni bi ping pong mechanism.</text>
</comment>
<evidence type="ECO:0000256" key="2">
    <source>
        <dbReference type="ARBA" id="ARBA00009256"/>
    </source>
</evidence>
<protein>
    <recommendedName>
        <fullName evidence="8">Pantothenate synthetase</fullName>
        <shortName evidence="8">PS</shortName>
        <ecNumber evidence="8">6.3.2.1</ecNumber>
    </recommendedName>
    <alternativeName>
        <fullName evidence="8">Pantoate--beta-alanine ligase</fullName>
    </alternativeName>
    <alternativeName>
        <fullName evidence="8">Pantoate-activating enzyme</fullName>
    </alternativeName>
</protein>
<dbReference type="Gene3D" id="3.30.1300.10">
    <property type="entry name" value="Pantoate-beta-alanine ligase, C-terminal domain"/>
    <property type="match status" value="1"/>
</dbReference>
<feature type="binding site" evidence="8">
    <location>
        <position position="61"/>
    </location>
    <ligand>
        <name>(R)-pantoate</name>
        <dbReference type="ChEBI" id="CHEBI:15980"/>
    </ligand>
</feature>
<feature type="binding site" evidence="8">
    <location>
        <begin position="30"/>
        <end position="37"/>
    </location>
    <ligand>
        <name>ATP</name>
        <dbReference type="ChEBI" id="CHEBI:30616"/>
    </ligand>
</feature>
<dbReference type="EMBL" id="JAFGIX010000054">
    <property type="protein sequence ID" value="MBN1573697.1"/>
    <property type="molecule type" value="Genomic_DNA"/>
</dbReference>
<gene>
    <name evidence="8" type="primary">panC</name>
    <name evidence="9" type="ORF">JW984_10930</name>
</gene>
<dbReference type="InterPro" id="IPR042176">
    <property type="entry name" value="Pantoate_ligase_C"/>
</dbReference>
<comment type="subunit">
    <text evidence="8">Homodimer.</text>
</comment>
<dbReference type="GO" id="GO:0005829">
    <property type="term" value="C:cytosol"/>
    <property type="evidence" value="ECO:0007669"/>
    <property type="project" value="TreeGrafter"/>
</dbReference>
<evidence type="ECO:0000313" key="10">
    <source>
        <dbReference type="Proteomes" id="UP000809273"/>
    </source>
</evidence>
<dbReference type="InterPro" id="IPR014729">
    <property type="entry name" value="Rossmann-like_a/b/a_fold"/>
</dbReference>
<comment type="pathway">
    <text evidence="1 8">Cofactor biosynthesis; (R)-pantothenate biosynthesis; (R)-pantothenate from (R)-pantoate and beta-alanine: step 1/1.</text>
</comment>
<keyword evidence="3 8" id="KW-0436">Ligase</keyword>
<comment type="function">
    <text evidence="8">Catalyzes the condensation of pantoate with beta-alanine in an ATP-dependent reaction via a pantoyl-adenylate intermediate.</text>
</comment>
<keyword evidence="8" id="KW-0963">Cytoplasm</keyword>
<reference evidence="9" key="1">
    <citation type="journal article" date="2021" name="Environ. Microbiol.">
        <title>Genomic characterization of three novel Desulfobacterota classes expand the metabolic and phylogenetic diversity of the phylum.</title>
        <authorList>
            <person name="Murphy C.L."/>
            <person name="Biggerstaff J."/>
            <person name="Eichhorn A."/>
            <person name="Ewing E."/>
            <person name="Shahan R."/>
            <person name="Soriano D."/>
            <person name="Stewart S."/>
            <person name="VanMol K."/>
            <person name="Walker R."/>
            <person name="Walters P."/>
            <person name="Elshahed M.S."/>
            <person name="Youssef N.H."/>
        </authorList>
    </citation>
    <scope>NUCLEOTIDE SEQUENCE</scope>
    <source>
        <strain evidence="9">Zod_Metabat.24</strain>
    </source>
</reference>
<dbReference type="CDD" id="cd00560">
    <property type="entry name" value="PanC"/>
    <property type="match status" value="1"/>
</dbReference>
<comment type="similarity">
    <text evidence="2 8">Belongs to the pantothenate synthetase family.</text>
</comment>
<dbReference type="AlphaFoldDB" id="A0A9D8KFL5"/>
<dbReference type="GO" id="GO:0015940">
    <property type="term" value="P:pantothenate biosynthetic process"/>
    <property type="evidence" value="ECO:0007669"/>
    <property type="project" value="UniProtKB-UniRule"/>
</dbReference>
<dbReference type="Pfam" id="PF02569">
    <property type="entry name" value="Pantoate_ligase"/>
    <property type="match status" value="1"/>
</dbReference>
<dbReference type="InterPro" id="IPR004821">
    <property type="entry name" value="Cyt_trans-like"/>
</dbReference>
<evidence type="ECO:0000256" key="5">
    <source>
        <dbReference type="ARBA" id="ARBA00022741"/>
    </source>
</evidence>
<proteinExistence type="inferred from homology"/>
<dbReference type="NCBIfam" id="TIGR00018">
    <property type="entry name" value="panC"/>
    <property type="match status" value="1"/>
</dbReference>
<feature type="binding site" evidence="8">
    <location>
        <begin position="147"/>
        <end position="150"/>
    </location>
    <ligand>
        <name>ATP</name>
        <dbReference type="ChEBI" id="CHEBI:30616"/>
    </ligand>
</feature>
<feature type="binding site" evidence="8">
    <location>
        <position position="61"/>
    </location>
    <ligand>
        <name>beta-alanine</name>
        <dbReference type="ChEBI" id="CHEBI:57966"/>
    </ligand>
</feature>
<dbReference type="EC" id="6.3.2.1" evidence="8"/>
<name>A0A9D8KFL5_9DELT</name>
<feature type="binding site" evidence="8">
    <location>
        <position position="153"/>
    </location>
    <ligand>
        <name>(R)-pantoate</name>
        <dbReference type="ChEBI" id="CHEBI:15980"/>
    </ligand>
</feature>